<feature type="transmembrane region" description="Helical" evidence="1">
    <location>
        <begin position="34"/>
        <end position="53"/>
    </location>
</feature>
<keyword evidence="1" id="KW-1133">Transmembrane helix</keyword>
<name>A0A1H9RQ05_9PSEU</name>
<protein>
    <submittedName>
        <fullName evidence="2">Uncharacterized protein</fullName>
    </submittedName>
</protein>
<dbReference type="AlphaFoldDB" id="A0A1H9RQ05"/>
<sequence>MTTTSRAPLWISLAGLCLLLMGLGGFVFNGAGRWAIAGAPVVLLSWLALMPCLERLRPKSSLDAWVGFMAIFIPLFLYMGGHSLWLTVLGERLDACEVTAVSTHANRRSPDTVTNDVTCGDRKLVYTPSWGVEAKEKGERVDLVVDRIGFTLDLEPAKVSTGRNLLVPLAVAWGVGSVLLVLRAPRREPKKKRQATLRKDFM</sequence>
<evidence type="ECO:0000256" key="1">
    <source>
        <dbReference type="SAM" id="Phobius"/>
    </source>
</evidence>
<gene>
    <name evidence="2" type="ORF">SAMN05216195_106321</name>
</gene>
<feature type="transmembrane region" description="Helical" evidence="1">
    <location>
        <begin position="165"/>
        <end position="184"/>
    </location>
</feature>
<dbReference type="EMBL" id="FOFT01000006">
    <property type="protein sequence ID" value="SER73969.1"/>
    <property type="molecule type" value="Genomic_DNA"/>
</dbReference>
<dbReference type="RefSeq" id="WP_090066633.1">
    <property type="nucleotide sequence ID" value="NZ_FOFT01000006.1"/>
</dbReference>
<keyword evidence="1" id="KW-0472">Membrane</keyword>
<dbReference type="Proteomes" id="UP000199028">
    <property type="component" value="Unassembled WGS sequence"/>
</dbReference>
<keyword evidence="1" id="KW-0812">Transmembrane</keyword>
<accession>A0A1H9RQ05</accession>
<organism evidence="2 3">
    <name type="scientific">Lentzea flaviverrucosa</name>
    <dbReference type="NCBI Taxonomy" id="200379"/>
    <lineage>
        <taxon>Bacteria</taxon>
        <taxon>Bacillati</taxon>
        <taxon>Actinomycetota</taxon>
        <taxon>Actinomycetes</taxon>
        <taxon>Pseudonocardiales</taxon>
        <taxon>Pseudonocardiaceae</taxon>
        <taxon>Lentzea</taxon>
    </lineage>
</organism>
<evidence type="ECO:0000313" key="3">
    <source>
        <dbReference type="Proteomes" id="UP000199028"/>
    </source>
</evidence>
<reference evidence="3" key="1">
    <citation type="submission" date="2016-10" db="EMBL/GenBank/DDBJ databases">
        <authorList>
            <person name="Varghese N."/>
            <person name="Submissions S."/>
        </authorList>
    </citation>
    <scope>NUCLEOTIDE SEQUENCE [LARGE SCALE GENOMIC DNA]</scope>
    <source>
        <strain evidence="3">CGMCC 4.578</strain>
    </source>
</reference>
<dbReference type="OrthoDB" id="3700017at2"/>
<feature type="transmembrane region" description="Helical" evidence="1">
    <location>
        <begin position="7"/>
        <end position="28"/>
    </location>
</feature>
<evidence type="ECO:0000313" key="2">
    <source>
        <dbReference type="EMBL" id="SER73969.1"/>
    </source>
</evidence>
<feature type="transmembrane region" description="Helical" evidence="1">
    <location>
        <begin position="65"/>
        <end position="85"/>
    </location>
</feature>
<keyword evidence="3" id="KW-1185">Reference proteome</keyword>
<proteinExistence type="predicted"/>